<reference evidence="1" key="1">
    <citation type="submission" date="2014-11" db="EMBL/GenBank/DDBJ databases">
        <authorList>
            <person name="Malar M.C."/>
            <person name="Sen D."/>
            <person name="Tripathy S."/>
        </authorList>
    </citation>
    <scope>NUCLEOTIDE SEQUENCE</scope>
    <source>
        <strain evidence="1">BDU141951</strain>
    </source>
</reference>
<name>A0A0C1YI34_9CYAN</name>
<accession>A0A0C1YI34</accession>
<dbReference type="Pfam" id="PF13384">
    <property type="entry name" value="HTH_23"/>
    <property type="match status" value="1"/>
</dbReference>
<evidence type="ECO:0000313" key="1">
    <source>
        <dbReference type="EMBL" id="NEV68692.1"/>
    </source>
</evidence>
<gene>
    <name evidence="1" type="ORF">QQ91_016400</name>
</gene>
<dbReference type="EMBL" id="JTHE02000003">
    <property type="protein sequence ID" value="NEV68692.1"/>
    <property type="molecule type" value="Genomic_DNA"/>
</dbReference>
<reference evidence="1" key="3">
    <citation type="submission" date="2020-02" db="EMBL/GenBank/DDBJ databases">
        <authorList>
            <person name="Sarangi A.N."/>
            <person name="Ghosh S."/>
            <person name="Mukherjee M."/>
            <person name="Tripathy S."/>
        </authorList>
    </citation>
    <scope>NUCLEOTIDE SEQUENCE</scope>
    <source>
        <strain evidence="1">BDU141951</strain>
    </source>
</reference>
<organism evidence="1">
    <name type="scientific">Lyngbya confervoides BDU141951</name>
    <dbReference type="NCBI Taxonomy" id="1574623"/>
    <lineage>
        <taxon>Bacteria</taxon>
        <taxon>Bacillati</taxon>
        <taxon>Cyanobacteriota</taxon>
        <taxon>Cyanophyceae</taxon>
        <taxon>Oscillatoriophycideae</taxon>
        <taxon>Oscillatoriales</taxon>
        <taxon>Microcoleaceae</taxon>
        <taxon>Lyngbya</taxon>
    </lineage>
</organism>
<proteinExistence type="predicted"/>
<reference evidence="1" key="2">
    <citation type="journal article" date="2015" name="Genome Announc.">
        <title>Draft Genome Sequence of Filamentous Marine Cyanobacterium Lyngbya confervoides Strain BDU141951.</title>
        <authorList>
            <person name="Chandrababunaidu M.M."/>
            <person name="Sen D."/>
            <person name="Tripathy S."/>
        </authorList>
    </citation>
    <scope>NUCLEOTIDE SEQUENCE</scope>
    <source>
        <strain evidence="1">BDU141951</strain>
    </source>
</reference>
<dbReference type="AlphaFoldDB" id="A0A0C1YI34"/>
<comment type="caution">
    <text evidence="1">The sequence shown here is derived from an EMBL/GenBank/DDBJ whole genome shotgun (WGS) entry which is preliminary data.</text>
</comment>
<sequence length="338" mass="39706">MKPTRKDAINIFIKLIDLNSENYLIIKFMKKISPLNPEKIRLLTIICSSNYVKPFAKERANIYLRSDKGHTAQDIAEALGCDRKKVSKAIDDWNDHGYLALGIDKRGQSENASIPPRKLKDLSLMQLDFCIEIEPEEALKEKLQNCRIAKLKSVAFLCYRTALDARSFMNFERSFNKDFDFQNPCFRKDFRSLKVSFLKSLMRKKESSGFIENRLKQLILTIEYLNTSAEKYRKPLVKSFLKKLPDDINDLVTWKSDVLDAHLLDQIAYVLEPELRGCLRKNFGGRKEPVMNEDLMDFGHWAITKIWRQSEMDADRRWRIQSTDIYSHFFQGIKLWWD</sequence>
<protein>
    <submittedName>
        <fullName evidence="1">Helix-turn-helix domain-containing protein</fullName>
    </submittedName>
</protein>